<protein>
    <recommendedName>
        <fullName evidence="9">Myb transcription factor</fullName>
    </recommendedName>
</protein>
<feature type="region of interest" description="Disordered" evidence="4">
    <location>
        <begin position="934"/>
        <end position="1082"/>
    </location>
</feature>
<feature type="compositionally biased region" description="Basic residues" evidence="4">
    <location>
        <begin position="418"/>
        <end position="429"/>
    </location>
</feature>
<keyword evidence="8" id="KW-1185">Reference proteome</keyword>
<feature type="compositionally biased region" description="Polar residues" evidence="4">
    <location>
        <begin position="366"/>
        <end position="377"/>
    </location>
</feature>
<reference evidence="7" key="2">
    <citation type="submission" date="2020-05" db="EMBL/GenBank/DDBJ databases">
        <authorList>
            <person name="Kim H.-S."/>
            <person name="Proctor R.H."/>
            <person name="Brown D.W."/>
        </authorList>
    </citation>
    <scope>NUCLEOTIDE SEQUENCE</scope>
    <source>
        <strain evidence="7">NRRL 20472</strain>
    </source>
</reference>
<feature type="region of interest" description="Disordered" evidence="4">
    <location>
        <begin position="1"/>
        <end position="316"/>
    </location>
</feature>
<dbReference type="AlphaFoldDB" id="A0A8H4U0H4"/>
<feature type="compositionally biased region" description="Acidic residues" evidence="4">
    <location>
        <begin position="1064"/>
        <end position="1075"/>
    </location>
</feature>
<feature type="domain" description="Myb-like" evidence="5">
    <location>
        <begin position="588"/>
        <end position="637"/>
    </location>
</feature>
<feature type="compositionally biased region" description="Basic residues" evidence="4">
    <location>
        <begin position="985"/>
        <end position="994"/>
    </location>
</feature>
<feature type="compositionally biased region" description="Polar residues" evidence="4">
    <location>
        <begin position="93"/>
        <end position="105"/>
    </location>
</feature>
<keyword evidence="2" id="KW-0238">DNA-binding</keyword>
<name>A0A8H4U0H4_9HYPO</name>
<dbReference type="SUPFAM" id="SSF46689">
    <property type="entry name" value="Homeodomain-like"/>
    <property type="match status" value="1"/>
</dbReference>
<dbReference type="EMBL" id="JABEXW010000232">
    <property type="protein sequence ID" value="KAF4967530.1"/>
    <property type="molecule type" value="Genomic_DNA"/>
</dbReference>
<comment type="caution">
    <text evidence="7">The sequence shown here is derived from an EMBL/GenBank/DDBJ whole genome shotgun (WGS) entry which is preliminary data.</text>
</comment>
<dbReference type="GO" id="GO:0003700">
    <property type="term" value="F:DNA-binding transcription factor activity"/>
    <property type="evidence" value="ECO:0007669"/>
    <property type="project" value="TreeGrafter"/>
</dbReference>
<dbReference type="Pfam" id="PF00249">
    <property type="entry name" value="Myb_DNA-binding"/>
    <property type="match status" value="1"/>
</dbReference>
<feature type="compositionally biased region" description="Low complexity" evidence="4">
    <location>
        <begin position="934"/>
        <end position="945"/>
    </location>
</feature>
<reference evidence="7" key="1">
    <citation type="journal article" date="2020" name="BMC Genomics">
        <title>Correction to: Identification and distribution of gene clusters required for synthesis of sphingolipid metabolism inhibitors in diverse species of the filamentous fungus Fusarium.</title>
        <authorList>
            <person name="Kim H.S."/>
            <person name="Lohmar J.M."/>
            <person name="Busman M."/>
            <person name="Brown D.W."/>
            <person name="Naumann T.A."/>
            <person name="Divon H.H."/>
            <person name="Lysoe E."/>
            <person name="Uhlig S."/>
            <person name="Proctor R.H."/>
        </authorList>
    </citation>
    <scope>NUCLEOTIDE SEQUENCE</scope>
    <source>
        <strain evidence="7">NRRL 20472</strain>
    </source>
</reference>
<feature type="compositionally biased region" description="Basic and acidic residues" evidence="4">
    <location>
        <begin position="295"/>
        <end position="304"/>
    </location>
</feature>
<feature type="compositionally biased region" description="Polar residues" evidence="4">
    <location>
        <begin position="177"/>
        <end position="195"/>
    </location>
</feature>
<dbReference type="Gene3D" id="1.10.10.60">
    <property type="entry name" value="Homeodomain-like"/>
    <property type="match status" value="2"/>
</dbReference>
<dbReference type="InterPro" id="IPR009057">
    <property type="entry name" value="Homeodomain-like_sf"/>
</dbReference>
<feature type="compositionally biased region" description="Basic residues" evidence="4">
    <location>
        <begin position="126"/>
        <end position="139"/>
    </location>
</feature>
<dbReference type="PROSITE" id="PS50090">
    <property type="entry name" value="MYB_LIKE"/>
    <property type="match status" value="2"/>
</dbReference>
<evidence type="ECO:0000313" key="7">
    <source>
        <dbReference type="EMBL" id="KAF4967530.1"/>
    </source>
</evidence>
<evidence type="ECO:0008006" key="9">
    <source>
        <dbReference type="Google" id="ProtNLM"/>
    </source>
</evidence>
<feature type="compositionally biased region" description="Polar residues" evidence="4">
    <location>
        <begin position="388"/>
        <end position="397"/>
    </location>
</feature>
<dbReference type="PANTHER" id="PTHR46380">
    <property type="entry name" value="CYCLIN-D-BINDING MYB-LIKE TRANSCRIPTION FACTOR 1"/>
    <property type="match status" value="1"/>
</dbReference>
<feature type="compositionally biased region" description="Basic and acidic residues" evidence="4">
    <location>
        <begin position="7"/>
        <end position="38"/>
    </location>
</feature>
<evidence type="ECO:0000259" key="5">
    <source>
        <dbReference type="PROSITE" id="PS50090"/>
    </source>
</evidence>
<feature type="compositionally biased region" description="Low complexity" evidence="4">
    <location>
        <begin position="1053"/>
        <end position="1063"/>
    </location>
</feature>
<feature type="compositionally biased region" description="Acidic residues" evidence="4">
    <location>
        <begin position="488"/>
        <end position="501"/>
    </location>
</feature>
<dbReference type="GO" id="GO:0005634">
    <property type="term" value="C:nucleus"/>
    <property type="evidence" value="ECO:0007669"/>
    <property type="project" value="UniProtKB-SubCell"/>
</dbReference>
<dbReference type="SMART" id="SM00717">
    <property type="entry name" value="SANT"/>
    <property type="match status" value="2"/>
</dbReference>
<feature type="domain" description="HTH myb-type" evidence="6">
    <location>
        <begin position="588"/>
        <end position="641"/>
    </location>
</feature>
<dbReference type="InterPro" id="IPR001005">
    <property type="entry name" value="SANT/Myb"/>
</dbReference>
<comment type="subcellular location">
    <subcellularLocation>
        <location evidence="1">Nucleus</location>
    </subcellularLocation>
</comment>
<dbReference type="OrthoDB" id="39591at2759"/>
<dbReference type="PANTHER" id="PTHR46380:SF2">
    <property type="entry name" value="CYCLIN-D-BINDING MYB-LIKE TRANSCRIPTION FACTOR 1"/>
    <property type="match status" value="1"/>
</dbReference>
<evidence type="ECO:0000313" key="8">
    <source>
        <dbReference type="Proteomes" id="UP000622797"/>
    </source>
</evidence>
<dbReference type="PROSITE" id="PS51294">
    <property type="entry name" value="HTH_MYB"/>
    <property type="match status" value="1"/>
</dbReference>
<evidence type="ECO:0000256" key="1">
    <source>
        <dbReference type="ARBA" id="ARBA00004123"/>
    </source>
</evidence>
<feature type="domain" description="Myb-like" evidence="5">
    <location>
        <begin position="640"/>
        <end position="714"/>
    </location>
</feature>
<sequence>MGSQSNRPDKQNNNDRAENHGQENEQQHEDQHRDERSNEPNQSHKMAHEKMETEEQPIDGLGEFDNYEHNAQVDAEAGNQDEDFGALEMFDSNAAQAPYSSQINHASFGDRAPEAPMEQEPPSSQSRKHKRDKKERRRKSANESASPQLPAEEDSSRKSRKSKRKSALPVEIPDSLVENNTSNIYQSQPQETSAVDFNDEVAPPATQTKRKRKSSDSTDGKQRKKRRSHDHEVDTESQEVVPGTQEGDQVAPAEDLNTRDTQAASFLRTRNAARPGAIYDDIAEDTPKSPSAARLELRGARSREGSAAPDVTHDEMDVDVPTVQENQGQEAVRSTGFFAINGPGNTSTTDHHDVERVAREAWNEHLNGQTHPDTQDPSGHPEEMDIPTSAQRPQTTHDVYDVPGSPVQTPNPPSANTKRTRSAKGKKAKPTYFEKSPSPEATEKDDGLGPLPSPSAMTPMPRKRAKKASSRRKSEATRALLSQSMQGGDDDEAEAEAEDDGAPVGRRNRMAGYTQGRFSDEELSRIAQAVESYRVEHNMLQHQLNEMIHAPGGTTAGDEHAALWARIFGTCPDRHRQKIINITRKKFHNFVARGTWTNEQDIELRDLIEIHGTKWSKIAGIINRHPEDLRDRYRNYIVCGESQRKDTWDEMEEGNLTQYVMEAMSAIDELRRIQPSRELLKKPYEELIDWQNISERMERTRSRLQCITKWKAMNIKTHGKDKLVSNAPDAPISFRLEKARRQIAAMPEEERYRLIMAIQGSSAQAESKIPWQRLVDKKFRNSWHRPTQMLLWRRLKHTVPDWEQKSVRDCAQYLLDLYSQTGELPNVEDALFDDAEEMEFLGTIPVSHVPNGSAPNNSQNNMSAEFVDEADEEEGTEPQVDGYGGIPDENINPDLPIAPMEHFEPAPIASMDPVAPVAPLESAEMVDPALSAEPAEPVETAPVEDAPVEEEPAPIAKPVDTPVFDEPAPPKATRVAKRTGMGRAKAPKAPRKSSARSTPVKPTPSRRSTRRVAPSQDPIEDDGEAQTAAHAEDNSEIDEAQKRKRKTPSRFRSTAATEAPTAADDSDSVMDDMEDMPARIGA</sequence>
<accession>A0A8H4U0H4</accession>
<dbReference type="Proteomes" id="UP000622797">
    <property type="component" value="Unassembled WGS sequence"/>
</dbReference>
<evidence type="ECO:0000256" key="3">
    <source>
        <dbReference type="ARBA" id="ARBA00023242"/>
    </source>
</evidence>
<dbReference type="GO" id="GO:0000976">
    <property type="term" value="F:transcription cis-regulatory region binding"/>
    <property type="evidence" value="ECO:0007669"/>
    <property type="project" value="TreeGrafter"/>
</dbReference>
<dbReference type="InterPro" id="IPR017930">
    <property type="entry name" value="Myb_dom"/>
</dbReference>
<feature type="compositionally biased region" description="Basic residues" evidence="4">
    <location>
        <begin position="461"/>
        <end position="471"/>
    </location>
</feature>
<evidence type="ECO:0000256" key="4">
    <source>
        <dbReference type="SAM" id="MobiDB-lite"/>
    </source>
</evidence>
<organism evidence="7 8">
    <name type="scientific">Fusarium sarcochroum</name>
    <dbReference type="NCBI Taxonomy" id="1208366"/>
    <lineage>
        <taxon>Eukaryota</taxon>
        <taxon>Fungi</taxon>
        <taxon>Dikarya</taxon>
        <taxon>Ascomycota</taxon>
        <taxon>Pezizomycotina</taxon>
        <taxon>Sordariomycetes</taxon>
        <taxon>Hypocreomycetidae</taxon>
        <taxon>Hypocreales</taxon>
        <taxon>Nectriaceae</taxon>
        <taxon>Fusarium</taxon>
        <taxon>Fusarium lateritium species complex</taxon>
    </lineage>
</organism>
<feature type="compositionally biased region" description="Basic and acidic residues" evidence="4">
    <location>
        <begin position="349"/>
        <end position="363"/>
    </location>
</feature>
<proteinExistence type="predicted"/>
<evidence type="ECO:0000259" key="6">
    <source>
        <dbReference type="PROSITE" id="PS51294"/>
    </source>
</evidence>
<evidence type="ECO:0000256" key="2">
    <source>
        <dbReference type="ARBA" id="ARBA00023125"/>
    </source>
</evidence>
<keyword evidence="3" id="KW-0539">Nucleus</keyword>
<dbReference type="InterPro" id="IPR051651">
    <property type="entry name" value="DMTF1_DNA-bind_reg"/>
</dbReference>
<gene>
    <name evidence="7" type="ORF">FSARC_4915</name>
</gene>
<feature type="region of interest" description="Disordered" evidence="4">
    <location>
        <begin position="337"/>
        <end position="516"/>
    </location>
</feature>
<dbReference type="CDD" id="cd00167">
    <property type="entry name" value="SANT"/>
    <property type="match status" value="1"/>
</dbReference>